<name>A0A4V0YZB7_KTERU</name>
<feature type="transmembrane region" description="Helical" evidence="1">
    <location>
        <begin position="20"/>
        <end position="45"/>
    </location>
</feature>
<dbReference type="RefSeq" id="WP_129890214.1">
    <property type="nucleotide sequence ID" value="NZ_CP035758.1"/>
</dbReference>
<keyword evidence="1" id="KW-1133">Transmembrane helix</keyword>
<reference evidence="2 3" key="1">
    <citation type="submission" date="2019-01" db="EMBL/GenBank/DDBJ databases">
        <title>Ktedonosporobacter rubrisoli SCAWS-G2.</title>
        <authorList>
            <person name="Huang Y."/>
            <person name="Yan B."/>
        </authorList>
    </citation>
    <scope>NUCLEOTIDE SEQUENCE [LARGE SCALE GENOMIC DNA]</scope>
    <source>
        <strain evidence="2 3">SCAWS-G2</strain>
    </source>
</reference>
<organism evidence="2 3">
    <name type="scientific">Ktedonosporobacter rubrisoli</name>
    <dbReference type="NCBI Taxonomy" id="2509675"/>
    <lineage>
        <taxon>Bacteria</taxon>
        <taxon>Bacillati</taxon>
        <taxon>Chloroflexota</taxon>
        <taxon>Ktedonobacteria</taxon>
        <taxon>Ktedonobacterales</taxon>
        <taxon>Ktedonosporobacteraceae</taxon>
        <taxon>Ktedonosporobacter</taxon>
    </lineage>
</organism>
<keyword evidence="1" id="KW-0472">Membrane</keyword>
<dbReference type="EMBL" id="CP035758">
    <property type="protein sequence ID" value="QBD79161.1"/>
    <property type="molecule type" value="Genomic_DNA"/>
</dbReference>
<dbReference type="Proteomes" id="UP000290365">
    <property type="component" value="Chromosome"/>
</dbReference>
<evidence type="ECO:0000313" key="2">
    <source>
        <dbReference type="EMBL" id="QBD79161.1"/>
    </source>
</evidence>
<gene>
    <name evidence="2" type="ORF">EPA93_25555</name>
</gene>
<sequence>MLIVGIIAAGISGLFLDVLYVFLMLLAAFMIVATLLQVYSIILLIRTIISVRNEMKPLLASVQETLNIVKDTAKTAGHTVSTLGTTTQMAGDLAVAPTVKAAAAVVASRQVLRVFLGKGQARNRAEQRRQEQLEAIQEAAKANGTGGES</sequence>
<evidence type="ECO:0000256" key="1">
    <source>
        <dbReference type="SAM" id="Phobius"/>
    </source>
</evidence>
<dbReference type="AlphaFoldDB" id="A0A4V0YZB7"/>
<protein>
    <recommendedName>
        <fullName evidence="4">DUF948 domain-containing protein</fullName>
    </recommendedName>
</protein>
<keyword evidence="3" id="KW-1185">Reference proteome</keyword>
<keyword evidence="1" id="KW-0812">Transmembrane</keyword>
<evidence type="ECO:0008006" key="4">
    <source>
        <dbReference type="Google" id="ProtNLM"/>
    </source>
</evidence>
<dbReference type="KEGG" id="kbs:EPA93_25555"/>
<evidence type="ECO:0000313" key="3">
    <source>
        <dbReference type="Proteomes" id="UP000290365"/>
    </source>
</evidence>
<proteinExistence type="predicted"/>
<dbReference type="OrthoDB" id="163722at2"/>
<accession>A0A4V0YZB7</accession>